<evidence type="ECO:0000256" key="6">
    <source>
        <dbReference type="ARBA" id="ARBA00023136"/>
    </source>
</evidence>
<dbReference type="Pfam" id="PF01757">
    <property type="entry name" value="Acyl_transf_3"/>
    <property type="match status" value="1"/>
</dbReference>
<feature type="transmembrane region" description="Helical" evidence="7">
    <location>
        <begin position="272"/>
        <end position="290"/>
    </location>
</feature>
<evidence type="ECO:0000256" key="7">
    <source>
        <dbReference type="SAM" id="Phobius"/>
    </source>
</evidence>
<comment type="subcellular location">
    <subcellularLocation>
        <location evidence="1">Cell membrane</location>
        <topology evidence="1">Multi-pass membrane protein</topology>
    </subcellularLocation>
</comment>
<keyword evidence="3" id="KW-1003">Cell membrane</keyword>
<evidence type="ECO:0000256" key="5">
    <source>
        <dbReference type="ARBA" id="ARBA00022989"/>
    </source>
</evidence>
<gene>
    <name evidence="9" type="ORF">FYJ83_05670</name>
</gene>
<feature type="transmembrane region" description="Helical" evidence="7">
    <location>
        <begin position="50"/>
        <end position="70"/>
    </location>
</feature>
<evidence type="ECO:0000256" key="1">
    <source>
        <dbReference type="ARBA" id="ARBA00004651"/>
    </source>
</evidence>
<feature type="transmembrane region" description="Helical" evidence="7">
    <location>
        <begin position="232"/>
        <end position="252"/>
    </location>
</feature>
<keyword evidence="5 7" id="KW-1133">Transmembrane helix</keyword>
<evidence type="ECO:0000256" key="4">
    <source>
        <dbReference type="ARBA" id="ARBA00022692"/>
    </source>
</evidence>
<name>A0A6N7XJK3_9FIRM</name>
<proteinExistence type="inferred from homology"/>
<sequence length="386" mass="45605">MVKRKQIEELYYIRAIAALGILIIHGTGVFAVNSTFNSKAMYLGIFFNQFFRFGSPVFMMISGLVLFYNYRSREEFNVKKFYTKKVLYILIPYIIWSSIYFLYRCYISGISFSINQIPILFKEIIFGTAFPHLYFIVLIFQFYIILPLLIRYLTKPMQENPIKLFFITFILQAMILIYGRYFKNYNTAGIVGYFNLYYWKSIFGWFFYFIAGGILGLNYEKIENYIERNIKLLFIVYIGVMCVYVGQVYYNIFLNGGRDYYDNFGSIRPETMIYTLATMPILMWVTKRMVGKFNIIKTFGTYSLGIYFAHPIVLEEIKYKIFSKFPAALGYSRLSSLLILVFLGIIFTFLLVLLIATLKNRWLLLGRIPKFNIKLRRNTTLVNIND</sequence>
<dbReference type="PANTHER" id="PTHR40074:SF2">
    <property type="entry name" value="O-ACETYLTRANSFERASE WECH"/>
    <property type="match status" value="1"/>
</dbReference>
<feature type="domain" description="Acyltransferase 3" evidence="8">
    <location>
        <begin position="10"/>
        <end position="355"/>
    </location>
</feature>
<dbReference type="GO" id="GO:0005886">
    <property type="term" value="C:plasma membrane"/>
    <property type="evidence" value="ECO:0007669"/>
    <property type="project" value="UniProtKB-SubCell"/>
</dbReference>
<evidence type="ECO:0000256" key="3">
    <source>
        <dbReference type="ARBA" id="ARBA00022475"/>
    </source>
</evidence>
<dbReference type="RefSeq" id="WP_154439373.1">
    <property type="nucleotide sequence ID" value="NZ_JAHLPJ010000001.1"/>
</dbReference>
<feature type="transmembrane region" description="Helical" evidence="7">
    <location>
        <begin position="12"/>
        <end position="30"/>
    </location>
</feature>
<feature type="transmembrane region" description="Helical" evidence="7">
    <location>
        <begin position="334"/>
        <end position="358"/>
    </location>
</feature>
<evidence type="ECO:0000259" key="8">
    <source>
        <dbReference type="Pfam" id="PF01757"/>
    </source>
</evidence>
<dbReference type="InterPro" id="IPR002656">
    <property type="entry name" value="Acyl_transf_3_dom"/>
</dbReference>
<dbReference type="EMBL" id="VUNQ01000009">
    <property type="protein sequence ID" value="MSU00952.1"/>
    <property type="molecule type" value="Genomic_DNA"/>
</dbReference>
<keyword evidence="9" id="KW-0808">Transferase</keyword>
<keyword evidence="6 7" id="KW-0472">Membrane</keyword>
<evidence type="ECO:0000313" key="9">
    <source>
        <dbReference type="EMBL" id="MSU00952.1"/>
    </source>
</evidence>
<dbReference type="AlphaFoldDB" id="A0A6N7XJK3"/>
<evidence type="ECO:0000256" key="2">
    <source>
        <dbReference type="ARBA" id="ARBA00007400"/>
    </source>
</evidence>
<feature type="transmembrane region" description="Helical" evidence="7">
    <location>
        <begin position="162"/>
        <end position="182"/>
    </location>
</feature>
<dbReference type="PANTHER" id="PTHR40074">
    <property type="entry name" value="O-ACETYLTRANSFERASE WECH"/>
    <property type="match status" value="1"/>
</dbReference>
<keyword evidence="9" id="KW-0012">Acyltransferase</keyword>
<accession>A0A6N7XJK3</accession>
<feature type="transmembrane region" description="Helical" evidence="7">
    <location>
        <begin position="202"/>
        <end position="220"/>
    </location>
</feature>
<comment type="similarity">
    <text evidence="2">Belongs to the acyltransferase 3 family.</text>
</comment>
<evidence type="ECO:0000313" key="10">
    <source>
        <dbReference type="Proteomes" id="UP000469523"/>
    </source>
</evidence>
<dbReference type="GO" id="GO:0016413">
    <property type="term" value="F:O-acetyltransferase activity"/>
    <property type="evidence" value="ECO:0007669"/>
    <property type="project" value="TreeGrafter"/>
</dbReference>
<dbReference type="Proteomes" id="UP000469523">
    <property type="component" value="Unassembled WGS sequence"/>
</dbReference>
<dbReference type="GO" id="GO:0009246">
    <property type="term" value="P:enterobacterial common antigen biosynthetic process"/>
    <property type="evidence" value="ECO:0007669"/>
    <property type="project" value="TreeGrafter"/>
</dbReference>
<reference evidence="9 10" key="1">
    <citation type="submission" date="2019-09" db="EMBL/GenBank/DDBJ databases">
        <title>In-depth cultivation of the pig gut microbiome towards novel bacterial diversity and tailored functional studies.</title>
        <authorList>
            <person name="Wylensek D."/>
            <person name="Hitch T.C.A."/>
            <person name="Clavel T."/>
        </authorList>
    </citation>
    <scope>NUCLEOTIDE SEQUENCE [LARGE SCALE GENOMIC DNA]</scope>
    <source>
        <strain evidence="9 10">WCA3-693-APC-4?</strain>
    </source>
</reference>
<keyword evidence="4 7" id="KW-0812">Transmembrane</keyword>
<keyword evidence="10" id="KW-1185">Reference proteome</keyword>
<feature type="transmembrane region" description="Helical" evidence="7">
    <location>
        <begin position="90"/>
        <end position="112"/>
    </location>
</feature>
<feature type="transmembrane region" description="Helical" evidence="7">
    <location>
        <begin position="295"/>
        <end position="314"/>
    </location>
</feature>
<organism evidence="9 10">
    <name type="scientific">Tissierella pigra</name>
    <dbReference type="NCBI Taxonomy" id="2607614"/>
    <lineage>
        <taxon>Bacteria</taxon>
        <taxon>Bacillati</taxon>
        <taxon>Bacillota</taxon>
        <taxon>Tissierellia</taxon>
        <taxon>Tissierellales</taxon>
        <taxon>Tissierellaceae</taxon>
        <taxon>Tissierella</taxon>
    </lineage>
</organism>
<comment type="caution">
    <text evidence="9">The sequence shown here is derived from an EMBL/GenBank/DDBJ whole genome shotgun (WGS) entry which is preliminary data.</text>
</comment>
<feature type="transmembrane region" description="Helical" evidence="7">
    <location>
        <begin position="132"/>
        <end position="150"/>
    </location>
</feature>
<protein>
    <submittedName>
        <fullName evidence="9">Acyltransferase</fullName>
    </submittedName>
</protein>